<dbReference type="PANTHER" id="PTHR45453:SF1">
    <property type="entry name" value="PHOSPHATE REGULON SENSOR PROTEIN PHOR"/>
    <property type="match status" value="1"/>
</dbReference>
<keyword evidence="7" id="KW-0902">Two-component regulatory system</keyword>
<dbReference type="Gene3D" id="3.30.565.10">
    <property type="entry name" value="Histidine kinase-like ATPase, C-terminal domain"/>
    <property type="match status" value="1"/>
</dbReference>
<dbReference type="Proteomes" id="UP000886841">
    <property type="component" value="Unassembled WGS sequence"/>
</dbReference>
<dbReference type="InterPro" id="IPR050351">
    <property type="entry name" value="BphY/WalK/GraS-like"/>
</dbReference>
<protein>
    <recommendedName>
        <fullName evidence="3">histidine kinase</fullName>
        <ecNumber evidence="3">2.7.13.3</ecNumber>
    </recommendedName>
</protein>
<dbReference type="PROSITE" id="PS50109">
    <property type="entry name" value="HIS_KIN"/>
    <property type="match status" value="1"/>
</dbReference>
<gene>
    <name evidence="9" type="ORF">IAB98_07645</name>
</gene>
<evidence type="ECO:0000259" key="8">
    <source>
        <dbReference type="PROSITE" id="PS50109"/>
    </source>
</evidence>
<evidence type="ECO:0000256" key="7">
    <source>
        <dbReference type="ARBA" id="ARBA00023012"/>
    </source>
</evidence>
<evidence type="ECO:0000256" key="6">
    <source>
        <dbReference type="ARBA" id="ARBA00022777"/>
    </source>
</evidence>
<proteinExistence type="predicted"/>
<dbReference type="Pfam" id="PF02518">
    <property type="entry name" value="HATPase_c"/>
    <property type="match status" value="1"/>
</dbReference>
<dbReference type="GO" id="GO:0016036">
    <property type="term" value="P:cellular response to phosphate starvation"/>
    <property type="evidence" value="ECO:0007669"/>
    <property type="project" value="TreeGrafter"/>
</dbReference>
<organism evidence="9 10">
    <name type="scientific">Candidatus Egerieimonas intestinavium</name>
    <dbReference type="NCBI Taxonomy" id="2840777"/>
    <lineage>
        <taxon>Bacteria</taxon>
        <taxon>Bacillati</taxon>
        <taxon>Bacillota</taxon>
        <taxon>Clostridia</taxon>
        <taxon>Lachnospirales</taxon>
        <taxon>Lachnospiraceae</taxon>
        <taxon>Lachnospiraceae incertae sedis</taxon>
        <taxon>Candidatus Egerieimonas</taxon>
    </lineage>
</organism>
<dbReference type="InterPro" id="IPR003661">
    <property type="entry name" value="HisK_dim/P_dom"/>
</dbReference>
<dbReference type="AlphaFoldDB" id="A0A9D1EJT6"/>
<dbReference type="GO" id="GO:0004721">
    <property type="term" value="F:phosphoprotein phosphatase activity"/>
    <property type="evidence" value="ECO:0007669"/>
    <property type="project" value="TreeGrafter"/>
</dbReference>
<comment type="catalytic activity">
    <reaction evidence="1">
        <text>ATP + protein L-histidine = ADP + protein N-phospho-L-histidine.</text>
        <dbReference type="EC" id="2.7.13.3"/>
    </reaction>
</comment>
<dbReference type="InterPro" id="IPR004358">
    <property type="entry name" value="Sig_transdc_His_kin-like_C"/>
</dbReference>
<dbReference type="EMBL" id="DVHU01000067">
    <property type="protein sequence ID" value="HIR93272.1"/>
    <property type="molecule type" value="Genomic_DNA"/>
</dbReference>
<evidence type="ECO:0000313" key="10">
    <source>
        <dbReference type="Proteomes" id="UP000886841"/>
    </source>
</evidence>
<dbReference type="FunFam" id="3.30.565.10:FF:000006">
    <property type="entry name" value="Sensor histidine kinase WalK"/>
    <property type="match status" value="1"/>
</dbReference>
<dbReference type="InterPro" id="IPR003594">
    <property type="entry name" value="HATPase_dom"/>
</dbReference>
<dbReference type="SUPFAM" id="SSF47384">
    <property type="entry name" value="Homodimeric domain of signal transducing histidine kinase"/>
    <property type="match status" value="1"/>
</dbReference>
<evidence type="ECO:0000313" key="9">
    <source>
        <dbReference type="EMBL" id="HIR93272.1"/>
    </source>
</evidence>
<evidence type="ECO:0000256" key="5">
    <source>
        <dbReference type="ARBA" id="ARBA00022679"/>
    </source>
</evidence>
<dbReference type="InterPro" id="IPR036890">
    <property type="entry name" value="HATPase_C_sf"/>
</dbReference>
<reference evidence="9" key="2">
    <citation type="journal article" date="2021" name="PeerJ">
        <title>Extensive microbial diversity within the chicken gut microbiome revealed by metagenomics and culture.</title>
        <authorList>
            <person name="Gilroy R."/>
            <person name="Ravi A."/>
            <person name="Getino M."/>
            <person name="Pursley I."/>
            <person name="Horton D.L."/>
            <person name="Alikhan N.F."/>
            <person name="Baker D."/>
            <person name="Gharbi K."/>
            <person name="Hall N."/>
            <person name="Watson M."/>
            <person name="Adriaenssens E.M."/>
            <person name="Foster-Nyarko E."/>
            <person name="Jarju S."/>
            <person name="Secka A."/>
            <person name="Antonio M."/>
            <person name="Oren A."/>
            <person name="Chaudhuri R.R."/>
            <person name="La Ragione R."/>
            <person name="Hildebrand F."/>
            <person name="Pallen M.J."/>
        </authorList>
    </citation>
    <scope>NUCLEOTIDE SEQUENCE</scope>
    <source>
        <strain evidence="9">ChiSxjej1B13-7041</strain>
    </source>
</reference>
<keyword evidence="6 9" id="KW-0418">Kinase</keyword>
<comment type="subcellular location">
    <subcellularLocation>
        <location evidence="2">Membrane</location>
    </subcellularLocation>
</comment>
<dbReference type="PRINTS" id="PR00344">
    <property type="entry name" value="BCTRLSENSOR"/>
</dbReference>
<comment type="caution">
    <text evidence="9">The sequence shown here is derived from an EMBL/GenBank/DDBJ whole genome shotgun (WGS) entry which is preliminary data.</text>
</comment>
<reference evidence="9" key="1">
    <citation type="submission" date="2020-10" db="EMBL/GenBank/DDBJ databases">
        <authorList>
            <person name="Gilroy R."/>
        </authorList>
    </citation>
    <scope>NUCLEOTIDE SEQUENCE</scope>
    <source>
        <strain evidence="9">ChiSxjej1B13-7041</strain>
    </source>
</reference>
<dbReference type="PANTHER" id="PTHR45453">
    <property type="entry name" value="PHOSPHATE REGULON SENSOR PROTEIN PHOR"/>
    <property type="match status" value="1"/>
</dbReference>
<evidence type="ECO:0000256" key="4">
    <source>
        <dbReference type="ARBA" id="ARBA00022553"/>
    </source>
</evidence>
<accession>A0A9D1EJT6</accession>
<dbReference type="Gene3D" id="1.10.287.130">
    <property type="match status" value="1"/>
</dbReference>
<evidence type="ECO:0000256" key="3">
    <source>
        <dbReference type="ARBA" id="ARBA00012438"/>
    </source>
</evidence>
<dbReference type="GO" id="GO:0000155">
    <property type="term" value="F:phosphorelay sensor kinase activity"/>
    <property type="evidence" value="ECO:0007669"/>
    <property type="project" value="InterPro"/>
</dbReference>
<dbReference type="EC" id="2.7.13.3" evidence="3"/>
<evidence type="ECO:0000256" key="1">
    <source>
        <dbReference type="ARBA" id="ARBA00000085"/>
    </source>
</evidence>
<dbReference type="SMART" id="SM00388">
    <property type="entry name" value="HisKA"/>
    <property type="match status" value="1"/>
</dbReference>
<dbReference type="GO" id="GO:0005886">
    <property type="term" value="C:plasma membrane"/>
    <property type="evidence" value="ECO:0007669"/>
    <property type="project" value="TreeGrafter"/>
</dbReference>
<evidence type="ECO:0000256" key="2">
    <source>
        <dbReference type="ARBA" id="ARBA00004370"/>
    </source>
</evidence>
<dbReference type="SMART" id="SM00387">
    <property type="entry name" value="HATPase_c"/>
    <property type="match status" value="1"/>
</dbReference>
<sequence>MEIIIFAGFLLLGAISFFAFWKYTRLKGDIYAYAQKVDAAINRMERGDELQSTPYEKDDLWGKTYDKLLRLSRLYTQKNLEISEEKNKLKELVSDISHQTKTPMANIKLYLEMMAEETAPDRNEEYLKKLKGQIDKLDFLLQSMVKMSRLETGAIKIQKENTLLADTLALAISNVVIAAEKKQIKIDVQYDEGLVLNHDKKWTAEALFNLLDNAVKYTDFGGDIHIAVCRQELFTRISVQDTGKGIAPERQAAIFTRFYREPEVHDQEGIGIGLYLAREIITQQKGYMEVRSEAGQGSTFMIYLPNGL</sequence>
<dbReference type="InterPro" id="IPR036097">
    <property type="entry name" value="HisK_dim/P_sf"/>
</dbReference>
<dbReference type="CDD" id="cd00082">
    <property type="entry name" value="HisKA"/>
    <property type="match status" value="1"/>
</dbReference>
<dbReference type="SUPFAM" id="SSF55874">
    <property type="entry name" value="ATPase domain of HSP90 chaperone/DNA topoisomerase II/histidine kinase"/>
    <property type="match status" value="1"/>
</dbReference>
<dbReference type="Pfam" id="PF00512">
    <property type="entry name" value="HisKA"/>
    <property type="match status" value="1"/>
</dbReference>
<dbReference type="InterPro" id="IPR005467">
    <property type="entry name" value="His_kinase_dom"/>
</dbReference>
<name>A0A9D1EJT6_9FIRM</name>
<feature type="domain" description="Histidine kinase" evidence="8">
    <location>
        <begin position="95"/>
        <end position="308"/>
    </location>
</feature>
<keyword evidence="4" id="KW-0597">Phosphoprotein</keyword>
<keyword evidence="5" id="KW-0808">Transferase</keyword>